<dbReference type="Proteomes" id="UP000825935">
    <property type="component" value="Chromosome 15"/>
</dbReference>
<name>A0A8T2T8C3_CERRI</name>
<dbReference type="OMA" id="HALFHTR"/>
<dbReference type="EMBL" id="CM035420">
    <property type="protein sequence ID" value="KAH7405038.1"/>
    <property type="molecule type" value="Genomic_DNA"/>
</dbReference>
<dbReference type="AlphaFoldDB" id="A0A8T2T8C3"/>
<feature type="transmembrane region" description="Helical" evidence="1">
    <location>
        <begin position="198"/>
        <end position="216"/>
    </location>
</feature>
<dbReference type="PANTHER" id="PTHR35731">
    <property type="entry name" value="8-AMINO-7-OXONONANOATE SYNTHASE"/>
    <property type="match status" value="1"/>
</dbReference>
<keyword evidence="1" id="KW-0472">Membrane</keyword>
<accession>A0A8T2T8C3</accession>
<comment type="caution">
    <text evidence="2">The sequence shown here is derived from an EMBL/GenBank/DDBJ whole genome shotgun (WGS) entry which is preliminary data.</text>
</comment>
<organism evidence="2 3">
    <name type="scientific">Ceratopteris richardii</name>
    <name type="common">Triangle waterfern</name>
    <dbReference type="NCBI Taxonomy" id="49495"/>
    <lineage>
        <taxon>Eukaryota</taxon>
        <taxon>Viridiplantae</taxon>
        <taxon>Streptophyta</taxon>
        <taxon>Embryophyta</taxon>
        <taxon>Tracheophyta</taxon>
        <taxon>Polypodiopsida</taxon>
        <taxon>Polypodiidae</taxon>
        <taxon>Polypodiales</taxon>
        <taxon>Pteridineae</taxon>
        <taxon>Pteridaceae</taxon>
        <taxon>Parkerioideae</taxon>
        <taxon>Ceratopteris</taxon>
    </lineage>
</organism>
<evidence type="ECO:0000256" key="1">
    <source>
        <dbReference type="SAM" id="Phobius"/>
    </source>
</evidence>
<dbReference type="GO" id="GO:0009507">
    <property type="term" value="C:chloroplast"/>
    <property type="evidence" value="ECO:0007669"/>
    <property type="project" value="TreeGrafter"/>
</dbReference>
<keyword evidence="3" id="KW-1185">Reference proteome</keyword>
<evidence type="ECO:0000313" key="3">
    <source>
        <dbReference type="Proteomes" id="UP000825935"/>
    </source>
</evidence>
<gene>
    <name evidence="2" type="ORF">KP509_15G054400</name>
</gene>
<keyword evidence="1" id="KW-0812">Transmembrane</keyword>
<feature type="transmembrane region" description="Helical" evidence="1">
    <location>
        <begin position="222"/>
        <end position="241"/>
    </location>
</feature>
<dbReference type="OrthoDB" id="515004at2759"/>
<sequence>MELTLGISLFGQLRCQFKLAKHVSYHQSYREAIVGVVRSQRNGNDASGDPDMQQKLVDIIRLETGKVRVSDYIQERANLLSDIAEQAIVESDQIAREAMKGFDEASAKTIKAIDESFQAVEDQLASDLAELSLQETELDDFEKSVQDARSEGLFFKALYKPSKSWKDRDPSERKAIKEAAKQVAETARVTLKSKSRKNLYMFLLLLMGFVLAESLLSDEHSLSSTIVYTVIILFLLIQLFYEESLSPKRDDTE</sequence>
<evidence type="ECO:0000313" key="2">
    <source>
        <dbReference type="EMBL" id="KAH7405038.1"/>
    </source>
</evidence>
<dbReference type="PANTHER" id="PTHR35731:SF1">
    <property type="entry name" value="8-AMINO-7-OXONONANOATE SYNTHASE"/>
    <property type="match status" value="1"/>
</dbReference>
<protein>
    <submittedName>
        <fullName evidence="2">Uncharacterized protein</fullName>
    </submittedName>
</protein>
<reference evidence="2" key="1">
    <citation type="submission" date="2021-08" db="EMBL/GenBank/DDBJ databases">
        <title>WGS assembly of Ceratopteris richardii.</title>
        <authorList>
            <person name="Marchant D.B."/>
            <person name="Chen G."/>
            <person name="Jenkins J."/>
            <person name="Shu S."/>
            <person name="Leebens-Mack J."/>
            <person name="Grimwood J."/>
            <person name="Schmutz J."/>
            <person name="Soltis P."/>
            <person name="Soltis D."/>
            <person name="Chen Z.-H."/>
        </authorList>
    </citation>
    <scope>NUCLEOTIDE SEQUENCE</scope>
    <source>
        <strain evidence="2">Whitten #5841</strain>
        <tissue evidence="2">Leaf</tissue>
    </source>
</reference>
<proteinExistence type="predicted"/>
<keyword evidence="1" id="KW-1133">Transmembrane helix</keyword>